<sequence>MRHGEADKGGRGNLFLLLGFAVSGYRLKESFKC</sequence>
<name>A0A2P8CBI6_9BACT</name>
<evidence type="ECO:0000313" key="1">
    <source>
        <dbReference type="EMBL" id="PSK82317.1"/>
    </source>
</evidence>
<proteinExistence type="predicted"/>
<organism evidence="1 2">
    <name type="scientific">Prolixibacter denitrificans</name>
    <dbReference type="NCBI Taxonomy" id="1541063"/>
    <lineage>
        <taxon>Bacteria</taxon>
        <taxon>Pseudomonadati</taxon>
        <taxon>Bacteroidota</taxon>
        <taxon>Bacteroidia</taxon>
        <taxon>Marinilabiliales</taxon>
        <taxon>Prolixibacteraceae</taxon>
        <taxon>Prolixibacter</taxon>
    </lineage>
</organism>
<dbReference type="Proteomes" id="UP000240621">
    <property type="component" value="Unassembled WGS sequence"/>
</dbReference>
<protein>
    <submittedName>
        <fullName evidence="1">Uncharacterized protein</fullName>
    </submittedName>
</protein>
<dbReference type="AlphaFoldDB" id="A0A2P8CBI6"/>
<gene>
    <name evidence="1" type="ORF">CLV93_10661</name>
</gene>
<reference evidence="1 2" key="1">
    <citation type="submission" date="2018-03" db="EMBL/GenBank/DDBJ databases">
        <title>Genomic Encyclopedia of Archaeal and Bacterial Type Strains, Phase II (KMG-II): from individual species to whole genera.</title>
        <authorList>
            <person name="Goeker M."/>
        </authorList>
    </citation>
    <scope>NUCLEOTIDE SEQUENCE [LARGE SCALE GENOMIC DNA]</scope>
    <source>
        <strain evidence="1 2">DSM 27267</strain>
    </source>
</reference>
<evidence type="ECO:0000313" key="2">
    <source>
        <dbReference type="Proteomes" id="UP000240621"/>
    </source>
</evidence>
<dbReference type="EMBL" id="PYGC01000006">
    <property type="protein sequence ID" value="PSK82317.1"/>
    <property type="molecule type" value="Genomic_DNA"/>
</dbReference>
<comment type="caution">
    <text evidence="1">The sequence shown here is derived from an EMBL/GenBank/DDBJ whole genome shotgun (WGS) entry which is preliminary data.</text>
</comment>
<accession>A0A2P8CBI6</accession>